<sequence length="259" mass="27739">MAVNRQSTSALYYDGYDPNWIIGTGRPAPVYAPPPHASGPNRQMAAVAPLRTNEFVPPVKPHPGDRHVRFQEPLIDDSHGGKGKKHSAPHGQNPRVGNHGPPHAHATGTGVPHGVPMKNVNPKPFLRAPGGAVNPGVVSEVLYNQTSAPVAVIHRVPQKPPLTASVTALKVPPVGPPRIAAPGLGEIPVNAVIKVVMYVPICCEGCNGKWKDVVSELPGFQGYDFERRFERLTVFGQVSPSAVLATVKKVIPGTRMWRQ</sequence>
<dbReference type="AlphaFoldDB" id="A0ABD3HZQ8"/>
<dbReference type="SUPFAM" id="SSF55008">
    <property type="entry name" value="HMA, heavy metal-associated domain"/>
    <property type="match status" value="1"/>
</dbReference>
<protein>
    <recommendedName>
        <fullName evidence="4">HMA domain-containing protein</fullName>
    </recommendedName>
</protein>
<evidence type="ECO:0000256" key="1">
    <source>
        <dbReference type="SAM" id="MobiDB-lite"/>
    </source>
</evidence>
<dbReference type="Gene3D" id="3.30.70.100">
    <property type="match status" value="1"/>
</dbReference>
<dbReference type="EMBL" id="JBJQOH010000002">
    <property type="protein sequence ID" value="KAL3696833.1"/>
    <property type="molecule type" value="Genomic_DNA"/>
</dbReference>
<organism evidence="2 3">
    <name type="scientific">Riccia sorocarpa</name>
    <dbReference type="NCBI Taxonomy" id="122646"/>
    <lineage>
        <taxon>Eukaryota</taxon>
        <taxon>Viridiplantae</taxon>
        <taxon>Streptophyta</taxon>
        <taxon>Embryophyta</taxon>
        <taxon>Marchantiophyta</taxon>
        <taxon>Marchantiopsida</taxon>
        <taxon>Marchantiidae</taxon>
        <taxon>Marchantiales</taxon>
        <taxon>Ricciaceae</taxon>
        <taxon>Riccia</taxon>
    </lineage>
</organism>
<evidence type="ECO:0000313" key="3">
    <source>
        <dbReference type="Proteomes" id="UP001633002"/>
    </source>
</evidence>
<reference evidence="2 3" key="1">
    <citation type="submission" date="2024-09" db="EMBL/GenBank/DDBJ databases">
        <title>Chromosome-scale assembly of Riccia sorocarpa.</title>
        <authorList>
            <person name="Paukszto L."/>
        </authorList>
    </citation>
    <scope>NUCLEOTIDE SEQUENCE [LARGE SCALE GENOMIC DNA]</scope>
    <source>
        <strain evidence="2">LP-2024</strain>
        <tissue evidence="2">Aerial parts of the thallus</tissue>
    </source>
</reference>
<keyword evidence="3" id="KW-1185">Reference proteome</keyword>
<comment type="caution">
    <text evidence="2">The sequence shown here is derived from an EMBL/GenBank/DDBJ whole genome shotgun (WGS) entry which is preliminary data.</text>
</comment>
<name>A0ABD3HZQ8_9MARC</name>
<accession>A0ABD3HZQ8</accession>
<evidence type="ECO:0008006" key="4">
    <source>
        <dbReference type="Google" id="ProtNLM"/>
    </source>
</evidence>
<dbReference type="InterPro" id="IPR036163">
    <property type="entry name" value="HMA_dom_sf"/>
</dbReference>
<evidence type="ECO:0000313" key="2">
    <source>
        <dbReference type="EMBL" id="KAL3696833.1"/>
    </source>
</evidence>
<proteinExistence type="predicted"/>
<gene>
    <name evidence="2" type="ORF">R1sor_010909</name>
</gene>
<dbReference type="Proteomes" id="UP001633002">
    <property type="component" value="Unassembled WGS sequence"/>
</dbReference>
<feature type="region of interest" description="Disordered" evidence="1">
    <location>
        <begin position="74"/>
        <end position="116"/>
    </location>
</feature>